<dbReference type="Proteomes" id="UP001633002">
    <property type="component" value="Unassembled WGS sequence"/>
</dbReference>
<name>A0ABD3H819_9MARC</name>
<keyword evidence="2" id="KW-1185">Reference proteome</keyword>
<sequence>MNFRDLNDPEIMLRVQAAWNQELVSVRDDRRRWSRVAEQKLKDQELHDAKMWLIRSREKWLQEDEVPSRHFFAKLKSKWARESLTTLTLPDGEVTSDNQVILEEIHRYFQSLYTAEPESSQQVEAREDMLSLIRNRLSPVGSQAVSAKPDKAEIEAVVFAMKNNKSPGIDGLMVEVVKICWDTEGDDYVRMVPAVCAKRRLLKTEMQGVIKLLQKGGDVLHL</sequence>
<gene>
    <name evidence="1" type="ORF">R1sor_009226</name>
</gene>
<evidence type="ECO:0000313" key="1">
    <source>
        <dbReference type="EMBL" id="KAL3686652.1"/>
    </source>
</evidence>
<evidence type="ECO:0000313" key="2">
    <source>
        <dbReference type="Proteomes" id="UP001633002"/>
    </source>
</evidence>
<organism evidence="1 2">
    <name type="scientific">Riccia sorocarpa</name>
    <dbReference type="NCBI Taxonomy" id="122646"/>
    <lineage>
        <taxon>Eukaryota</taxon>
        <taxon>Viridiplantae</taxon>
        <taxon>Streptophyta</taxon>
        <taxon>Embryophyta</taxon>
        <taxon>Marchantiophyta</taxon>
        <taxon>Marchantiopsida</taxon>
        <taxon>Marchantiidae</taxon>
        <taxon>Marchantiales</taxon>
        <taxon>Ricciaceae</taxon>
        <taxon>Riccia</taxon>
    </lineage>
</organism>
<proteinExistence type="predicted"/>
<dbReference type="EMBL" id="JBJQOH010000005">
    <property type="protein sequence ID" value="KAL3686652.1"/>
    <property type="molecule type" value="Genomic_DNA"/>
</dbReference>
<accession>A0ABD3H819</accession>
<protein>
    <submittedName>
        <fullName evidence="1">Uncharacterized protein</fullName>
    </submittedName>
</protein>
<comment type="caution">
    <text evidence="1">The sequence shown here is derived from an EMBL/GenBank/DDBJ whole genome shotgun (WGS) entry which is preliminary data.</text>
</comment>
<dbReference type="AlphaFoldDB" id="A0ABD3H819"/>
<reference evidence="1 2" key="1">
    <citation type="submission" date="2024-09" db="EMBL/GenBank/DDBJ databases">
        <title>Chromosome-scale assembly of Riccia sorocarpa.</title>
        <authorList>
            <person name="Paukszto L."/>
        </authorList>
    </citation>
    <scope>NUCLEOTIDE SEQUENCE [LARGE SCALE GENOMIC DNA]</scope>
    <source>
        <strain evidence="1">LP-2024</strain>
        <tissue evidence="1">Aerial parts of the thallus</tissue>
    </source>
</reference>